<reference evidence="1 2" key="1">
    <citation type="submission" date="2017-08" db="EMBL/GenBank/DDBJ databases">
        <title>Complete Genome Sequence of Streptomyces formicae KY5, the formicamycin producer.</title>
        <authorList>
            <person name="Holmes N.A."/>
            <person name="Devine R."/>
            <person name="Qin Z."/>
            <person name="Seipke R.F."/>
            <person name="Wilkinson B."/>
            <person name="Hutchings M.I."/>
        </authorList>
    </citation>
    <scope>NUCLEOTIDE SEQUENCE [LARGE SCALE GENOMIC DNA]</scope>
    <source>
        <strain evidence="1 2">KY5</strain>
    </source>
</reference>
<evidence type="ECO:0000313" key="2">
    <source>
        <dbReference type="Proteomes" id="UP000221011"/>
    </source>
</evidence>
<sequence>MTHPHTICDHDTCEARTPGHQVHWIQARDSAKDPGPLVDVLLSSHDVRDDGRIALHVLGPTRGVPATLWTHDPGRLRGLLREHRGLAQWQPRWNLLRLRRDTVATTLVCVAPDGEPAAPGR</sequence>
<evidence type="ECO:0000313" key="1">
    <source>
        <dbReference type="EMBL" id="ATL32316.1"/>
    </source>
</evidence>
<dbReference type="RefSeq" id="WP_098246284.1">
    <property type="nucleotide sequence ID" value="NZ_CP022685.1"/>
</dbReference>
<dbReference type="EMBL" id="CP022685">
    <property type="protein sequence ID" value="ATL32316.1"/>
    <property type="molecule type" value="Genomic_DNA"/>
</dbReference>
<organism evidence="1 2">
    <name type="scientific">Streptomyces formicae</name>
    <dbReference type="NCBI Taxonomy" id="1616117"/>
    <lineage>
        <taxon>Bacteria</taxon>
        <taxon>Bacillati</taxon>
        <taxon>Actinomycetota</taxon>
        <taxon>Actinomycetes</taxon>
        <taxon>Kitasatosporales</taxon>
        <taxon>Streptomycetaceae</taxon>
        <taxon>Streptomyces</taxon>
    </lineage>
</organism>
<dbReference type="KEGG" id="sfk:KY5_7298"/>
<protein>
    <submittedName>
        <fullName evidence="1">Uncharacterized protein</fullName>
    </submittedName>
</protein>
<gene>
    <name evidence="1" type="ORF">KY5_7298</name>
</gene>
<dbReference type="AlphaFoldDB" id="A0A291QLC6"/>
<dbReference type="Proteomes" id="UP000221011">
    <property type="component" value="Chromosome"/>
</dbReference>
<accession>A0A291QLC6</accession>
<name>A0A291QLC6_9ACTN</name>
<keyword evidence="2" id="KW-1185">Reference proteome</keyword>
<proteinExistence type="predicted"/>